<dbReference type="VEuPathDB" id="HostDB:ENSMMUG00000040527"/>
<dbReference type="Proteomes" id="UP000006718">
    <property type="component" value="Chromosome 8"/>
</dbReference>
<keyword evidence="1" id="KW-0472">Membrane</keyword>
<accession>A0A1D5QI33</accession>
<reference evidence="2" key="3">
    <citation type="submission" date="2025-08" db="UniProtKB">
        <authorList>
            <consortium name="Ensembl"/>
        </authorList>
    </citation>
    <scope>IDENTIFICATION</scope>
    <source>
        <strain evidence="2">17573</strain>
    </source>
</reference>
<organism evidence="2 3">
    <name type="scientific">Macaca mulatta</name>
    <name type="common">Rhesus macaque</name>
    <dbReference type="NCBI Taxonomy" id="9544"/>
    <lineage>
        <taxon>Eukaryota</taxon>
        <taxon>Metazoa</taxon>
        <taxon>Chordata</taxon>
        <taxon>Craniata</taxon>
        <taxon>Vertebrata</taxon>
        <taxon>Euteleostomi</taxon>
        <taxon>Mammalia</taxon>
        <taxon>Eutheria</taxon>
        <taxon>Euarchontoglires</taxon>
        <taxon>Primates</taxon>
        <taxon>Haplorrhini</taxon>
        <taxon>Catarrhini</taxon>
        <taxon>Cercopithecidae</taxon>
        <taxon>Cercopithecinae</taxon>
        <taxon>Macaca</taxon>
    </lineage>
</organism>
<sequence>MRNWELLILIILGIVFLLMLLSFLPIYTNIPRSELVPINTLLSSTLPGTLDQSAALSPALARRPTAWYARGVAVGAQCVRGVKGSCFACDDLNSQDKDAVCQTVLLRRSSRESERV</sequence>
<reference evidence="3" key="1">
    <citation type="journal article" date="2007" name="Science">
        <title>Evolutionary and biomedical insights from the rhesus macaque genome.</title>
        <authorList>
            <person name="Gibbs R.A."/>
            <person name="Rogers J."/>
            <person name="Katze M.G."/>
            <person name="Bumgarner R."/>
            <person name="Weinstock G.M."/>
            <person name="Mardis E.R."/>
            <person name="Remington K.A."/>
            <person name="Strausberg R.L."/>
            <person name="Venter J.C."/>
            <person name="Wilson R.K."/>
            <person name="Batzer M.A."/>
            <person name="Bustamante C.D."/>
            <person name="Eichler E.E."/>
            <person name="Hahn M.W."/>
            <person name="Hardison R.C."/>
            <person name="Makova K.D."/>
            <person name="Miller W."/>
            <person name="Milosavljevic A."/>
            <person name="Palermo R.E."/>
            <person name="Siepel A."/>
            <person name="Sikela J.M."/>
            <person name="Attaway T."/>
            <person name="Bell S."/>
            <person name="Bernard K.E."/>
            <person name="Buhay C.J."/>
            <person name="Chandrabose M.N."/>
            <person name="Dao M."/>
            <person name="Davis C."/>
            <person name="Delehaunty K.D."/>
            <person name="Ding Y."/>
            <person name="Dinh H.H."/>
            <person name="Dugan-Rocha S."/>
            <person name="Fulton L.A."/>
            <person name="Gabisi R.A."/>
            <person name="Garner T.T."/>
            <person name="Godfrey J."/>
            <person name="Hawes A.C."/>
            <person name="Hernandez J."/>
            <person name="Hines S."/>
            <person name="Holder M."/>
            <person name="Hume J."/>
            <person name="Jhangiani S.N."/>
            <person name="Joshi V."/>
            <person name="Khan Z.M."/>
            <person name="Kirkness E.F."/>
            <person name="Cree A."/>
            <person name="Fowler R.G."/>
            <person name="Lee S."/>
            <person name="Lewis L.R."/>
            <person name="Li Z."/>
            <person name="Liu Y.-S."/>
            <person name="Moore S.M."/>
            <person name="Muzny D."/>
            <person name="Nazareth L.V."/>
            <person name="Ngo D.N."/>
            <person name="Okwuonu G.O."/>
            <person name="Pai G."/>
            <person name="Parker D."/>
            <person name="Paul H.A."/>
            <person name="Pfannkoch C."/>
            <person name="Pohl C.S."/>
            <person name="Rogers Y.-H.C."/>
            <person name="Ruiz S.J."/>
            <person name="Sabo A."/>
            <person name="Santibanez J."/>
            <person name="Schneider B.W."/>
            <person name="Smith S.M."/>
            <person name="Sodergren E."/>
            <person name="Svatek A.F."/>
            <person name="Utterback T.R."/>
            <person name="Vattathil S."/>
            <person name="Warren W."/>
            <person name="White C.S."/>
            <person name="Chinwalla A.T."/>
            <person name="Feng Y."/>
            <person name="Halpern A.L."/>
            <person name="Hillier L.W."/>
            <person name="Huang X."/>
            <person name="Minx P."/>
            <person name="Nelson J.O."/>
            <person name="Pepin K.H."/>
            <person name="Qin X."/>
            <person name="Sutton G.G."/>
            <person name="Venter E."/>
            <person name="Walenz B.P."/>
            <person name="Wallis J.W."/>
            <person name="Worley K.C."/>
            <person name="Yang S.-P."/>
            <person name="Jones S.M."/>
            <person name="Marra M.A."/>
            <person name="Rocchi M."/>
            <person name="Schein J.E."/>
            <person name="Baertsch R."/>
            <person name="Clarke L."/>
            <person name="Csuros M."/>
            <person name="Glasscock J."/>
            <person name="Harris R.A."/>
            <person name="Havlak P."/>
            <person name="Jackson A.R."/>
            <person name="Jiang H."/>
            <person name="Liu Y."/>
            <person name="Messina D.N."/>
            <person name="Shen Y."/>
            <person name="Song H.X.-Z."/>
            <person name="Wylie T."/>
            <person name="Zhang L."/>
            <person name="Birney E."/>
            <person name="Han K."/>
            <person name="Konkel M.K."/>
            <person name="Lee J."/>
            <person name="Smit A.F.A."/>
            <person name="Ullmer B."/>
            <person name="Wang H."/>
            <person name="Xing J."/>
            <person name="Burhans R."/>
            <person name="Cheng Z."/>
            <person name="Karro J.E."/>
            <person name="Ma J."/>
            <person name="Raney B."/>
            <person name="She X."/>
            <person name="Cox M.J."/>
            <person name="Demuth J.P."/>
            <person name="Dumas L.J."/>
            <person name="Han S.-G."/>
            <person name="Hopkins J."/>
            <person name="Karimpour-Fard A."/>
            <person name="Kim Y.H."/>
            <person name="Pollack J.R."/>
            <person name="Vinar T."/>
            <person name="Addo-Quaye C."/>
            <person name="Degenhardt J."/>
            <person name="Denby A."/>
            <person name="Hubisz M.J."/>
            <person name="Indap A."/>
            <person name="Kosiol C."/>
            <person name="Lahn B.T."/>
            <person name="Lawson H.A."/>
            <person name="Marklein A."/>
            <person name="Nielsen R."/>
            <person name="Vallender E.J."/>
            <person name="Clark A.G."/>
            <person name="Ferguson B."/>
            <person name="Hernandez R.D."/>
            <person name="Hirani K."/>
            <person name="Kehrer-Sawatzki H."/>
            <person name="Kolb J."/>
            <person name="Patil S."/>
            <person name="Pu L.-L."/>
            <person name="Ren Y."/>
            <person name="Smith D.G."/>
            <person name="Wheeler D.A."/>
            <person name="Schenck I."/>
            <person name="Ball E.V."/>
            <person name="Chen R."/>
            <person name="Cooper D.N."/>
            <person name="Giardine B."/>
            <person name="Hsu F."/>
            <person name="Kent W.J."/>
            <person name="Lesk A."/>
            <person name="Nelson D.L."/>
            <person name="O'brien W.E."/>
            <person name="Pruefer K."/>
            <person name="Stenson P.D."/>
            <person name="Wallace J.C."/>
            <person name="Ke H."/>
            <person name="Liu X.-M."/>
            <person name="Wang P."/>
            <person name="Xiang A.P."/>
            <person name="Yang F."/>
            <person name="Barber G.P."/>
            <person name="Haussler D."/>
            <person name="Karolchik D."/>
            <person name="Kern A.D."/>
            <person name="Kuhn R.M."/>
            <person name="Smith K.E."/>
            <person name="Zwieg A.S."/>
        </authorList>
    </citation>
    <scope>NUCLEOTIDE SEQUENCE [LARGE SCALE GENOMIC DNA]</scope>
    <source>
        <strain evidence="3">17573</strain>
    </source>
</reference>
<keyword evidence="3" id="KW-1185">Reference proteome</keyword>
<name>A0A1D5QI33_MACMU</name>
<reference evidence="2" key="4">
    <citation type="submission" date="2025-09" db="UniProtKB">
        <authorList>
            <consortium name="Ensembl"/>
        </authorList>
    </citation>
    <scope>IDENTIFICATION</scope>
    <source>
        <strain evidence="2">17573</strain>
    </source>
</reference>
<protein>
    <submittedName>
        <fullName evidence="2">Uncharacterized protein</fullName>
    </submittedName>
</protein>
<reference evidence="2" key="2">
    <citation type="submission" date="2019-01" db="EMBL/GenBank/DDBJ databases">
        <authorList>
            <person name="Graves T."/>
            <person name="Eichler E.E."/>
            <person name="Wilson R.K."/>
        </authorList>
    </citation>
    <scope>NUCLEOTIDE SEQUENCE [LARGE SCALE GENOMIC DNA]</scope>
    <source>
        <strain evidence="2">17573</strain>
    </source>
</reference>
<dbReference type="Ensembl" id="ENSMMUT00000070923.2">
    <property type="protein sequence ID" value="ENSMMUP00000047705.1"/>
    <property type="gene ID" value="ENSMMUG00000040527.2"/>
</dbReference>
<feature type="transmembrane region" description="Helical" evidence="1">
    <location>
        <begin position="6"/>
        <end position="27"/>
    </location>
</feature>
<dbReference type="SMR" id="A0A1D5QI33"/>
<evidence type="ECO:0000313" key="3">
    <source>
        <dbReference type="Proteomes" id="UP000006718"/>
    </source>
</evidence>
<proteinExistence type="predicted"/>
<dbReference type="InParanoid" id="A0A1D5QI33"/>
<keyword evidence="1" id="KW-0812">Transmembrane</keyword>
<dbReference type="Bgee" id="ENSMMUG00000040527">
    <property type="expression patterns" value="Expressed in fibroblast and 4 other cell types or tissues"/>
</dbReference>
<evidence type="ECO:0000313" key="2">
    <source>
        <dbReference type="Ensembl" id="ENSMMUP00000047705.1"/>
    </source>
</evidence>
<evidence type="ECO:0000256" key="1">
    <source>
        <dbReference type="SAM" id="Phobius"/>
    </source>
</evidence>
<dbReference type="OMA" id="SCFACDD"/>
<dbReference type="AlphaFoldDB" id="A0A1D5QI33"/>
<keyword evidence="1" id="KW-1133">Transmembrane helix</keyword>
<dbReference type="GeneTree" id="ENSGT00910000147614"/>